<organism evidence="2 3">
    <name type="scientific">Scophthalmus maximus</name>
    <name type="common">Turbot</name>
    <name type="synonym">Psetta maxima</name>
    <dbReference type="NCBI Taxonomy" id="52904"/>
    <lineage>
        <taxon>Eukaryota</taxon>
        <taxon>Metazoa</taxon>
        <taxon>Chordata</taxon>
        <taxon>Craniata</taxon>
        <taxon>Vertebrata</taxon>
        <taxon>Euteleostomi</taxon>
        <taxon>Actinopterygii</taxon>
        <taxon>Neopterygii</taxon>
        <taxon>Teleostei</taxon>
        <taxon>Neoteleostei</taxon>
        <taxon>Acanthomorphata</taxon>
        <taxon>Carangaria</taxon>
        <taxon>Pleuronectiformes</taxon>
        <taxon>Pleuronectoidei</taxon>
        <taxon>Scophthalmidae</taxon>
        <taxon>Scophthalmus</taxon>
    </lineage>
</organism>
<dbReference type="EMBL" id="VEVO01000016">
    <property type="protein sequence ID" value="KAF0029519.1"/>
    <property type="molecule type" value="Genomic_DNA"/>
</dbReference>
<name>A0A6A4SA97_SCOMX</name>
<dbReference type="Proteomes" id="UP000438429">
    <property type="component" value="Unassembled WGS sequence"/>
</dbReference>
<dbReference type="AlphaFoldDB" id="A0A6A4SA97"/>
<accession>A0A6A4SA97</accession>
<proteinExistence type="predicted"/>
<protein>
    <submittedName>
        <fullName evidence="2">Uncharacterized protein</fullName>
    </submittedName>
</protein>
<evidence type="ECO:0000256" key="1">
    <source>
        <dbReference type="SAM" id="MobiDB-lite"/>
    </source>
</evidence>
<reference evidence="2 3" key="1">
    <citation type="submission" date="2019-06" db="EMBL/GenBank/DDBJ databases">
        <title>Draft genomes of female and male turbot (Scophthalmus maximus).</title>
        <authorList>
            <person name="Xu H."/>
            <person name="Xu X.-W."/>
            <person name="Shao C."/>
            <person name="Chen S."/>
        </authorList>
    </citation>
    <scope>NUCLEOTIDE SEQUENCE [LARGE SCALE GENOMIC DNA]</scope>
    <source>
        <strain evidence="2">Ysfricsl-2016a</strain>
        <tissue evidence="2">Blood</tissue>
    </source>
</reference>
<feature type="region of interest" description="Disordered" evidence="1">
    <location>
        <begin position="18"/>
        <end position="43"/>
    </location>
</feature>
<evidence type="ECO:0000313" key="3">
    <source>
        <dbReference type="Proteomes" id="UP000438429"/>
    </source>
</evidence>
<sequence>MWMLFWRKEKFASPCCRPAHSPSSWRRKPPQGNGVDLQPPDRSDIAGELPYIQAYGFRRGDTDLISHVACLHRCRKANRCDASLTYLPAAVIAHSYSCALCSHCPISYFRREIYFHTLKSYGVVSGCAKEPEPSSGRSLLRLQGTLPPLLSSQITVISVITDHSDVDAAGPRIAFLFKVQGEEITGCEDVLNCNTKVIGLSAGDSGSQFAVLCFLGNPAPKFLTANELFSSDMQQ</sequence>
<gene>
    <name evidence="2" type="ORF">F2P81_018624</name>
</gene>
<comment type="caution">
    <text evidence="2">The sequence shown here is derived from an EMBL/GenBank/DDBJ whole genome shotgun (WGS) entry which is preliminary data.</text>
</comment>
<evidence type="ECO:0000313" key="2">
    <source>
        <dbReference type="EMBL" id="KAF0029519.1"/>
    </source>
</evidence>